<reference evidence="1 2" key="1">
    <citation type="submission" date="2017-11" db="EMBL/GenBank/DDBJ databases">
        <title>Complete genome of Rhizobium leguminosarum Norway, an ineffective micro-symbiont.</title>
        <authorList>
            <person name="Hoffrichter A."/>
            <person name="Liang J."/>
            <person name="Brachmann A."/>
            <person name="Marin M."/>
        </authorList>
    </citation>
    <scope>NUCLEOTIDE SEQUENCE [LARGE SCALE GENOMIC DNA]</scope>
    <source>
        <strain evidence="1 2">Norway</strain>
    </source>
</reference>
<evidence type="ECO:0000313" key="1">
    <source>
        <dbReference type="EMBL" id="AUW41800.1"/>
    </source>
</evidence>
<dbReference type="EMBL" id="CP025012">
    <property type="protein sequence ID" value="AUW41800.1"/>
    <property type="molecule type" value="Genomic_DNA"/>
</dbReference>
<gene>
    <name evidence="1" type="ORF">CUJ84_Chr001404</name>
</gene>
<sequence>MRCTRKEYFIALFILNGRSERSRCRCPLEHENAENSNAACFQHLLGSLSISFGISMGQASGALEDVARSRYSQTAGAPLAAVNTLAAANAFGFNHLNTTTTPHSRQSPPYHCGGGSHLQIFRR</sequence>
<proteinExistence type="predicted"/>
<dbReference type="AlphaFoldDB" id="A0A2K9Z0S8"/>
<organism evidence="1 2">
    <name type="scientific">Rhizobium leguminosarum</name>
    <dbReference type="NCBI Taxonomy" id="384"/>
    <lineage>
        <taxon>Bacteria</taxon>
        <taxon>Pseudomonadati</taxon>
        <taxon>Pseudomonadota</taxon>
        <taxon>Alphaproteobacteria</taxon>
        <taxon>Hyphomicrobiales</taxon>
        <taxon>Rhizobiaceae</taxon>
        <taxon>Rhizobium/Agrobacterium group</taxon>
        <taxon>Rhizobium</taxon>
    </lineage>
</organism>
<accession>A0A2K9Z0S8</accession>
<protein>
    <submittedName>
        <fullName evidence="1">Uncharacterized protein</fullName>
    </submittedName>
</protein>
<evidence type="ECO:0000313" key="2">
    <source>
        <dbReference type="Proteomes" id="UP000238523"/>
    </source>
</evidence>
<dbReference type="Proteomes" id="UP000238523">
    <property type="component" value="Chromosome"/>
</dbReference>
<name>A0A2K9Z0S8_RHILE</name>